<dbReference type="AlphaFoldDB" id="G3BAM9"/>
<dbReference type="GO" id="GO:0003676">
    <property type="term" value="F:nucleic acid binding"/>
    <property type="evidence" value="ECO:0007669"/>
    <property type="project" value="InterPro"/>
</dbReference>
<keyword evidence="15" id="KW-1185">Reference proteome</keyword>
<dbReference type="GO" id="GO:0004527">
    <property type="term" value="F:exonuclease activity"/>
    <property type="evidence" value="ECO:0007669"/>
    <property type="project" value="UniProtKB-KW"/>
</dbReference>
<evidence type="ECO:0000256" key="6">
    <source>
        <dbReference type="ARBA" id="ARBA00022722"/>
    </source>
</evidence>
<organism evidence="15">
    <name type="scientific">Candida tenuis (strain ATCC 10573 / BCRC 21748 / CBS 615 / JCM 9827 / NBRC 10315 / NRRL Y-1498 / VKM Y-70)</name>
    <name type="common">Yeast</name>
    <name type="synonym">Yamadazyma tenuis</name>
    <dbReference type="NCBI Taxonomy" id="590646"/>
    <lineage>
        <taxon>Eukaryota</taxon>
        <taxon>Fungi</taxon>
        <taxon>Dikarya</taxon>
        <taxon>Ascomycota</taxon>
        <taxon>Saccharomycotina</taxon>
        <taxon>Pichiomycetes</taxon>
        <taxon>Debaryomycetaceae</taxon>
        <taxon>Yamadazyma</taxon>
    </lineage>
</organism>
<evidence type="ECO:0000256" key="5">
    <source>
        <dbReference type="ARBA" id="ARBA00022552"/>
    </source>
</evidence>
<dbReference type="Proteomes" id="UP000000707">
    <property type="component" value="Unassembled WGS sequence"/>
</dbReference>
<dbReference type="OrthoDB" id="3996471at2759"/>
<keyword evidence="4" id="KW-0963">Cytoplasm</keyword>
<evidence type="ECO:0000256" key="8">
    <source>
        <dbReference type="ARBA" id="ARBA00022839"/>
    </source>
</evidence>
<dbReference type="EMBL" id="GL996527">
    <property type="protein sequence ID" value="EGV61447.1"/>
    <property type="molecule type" value="Genomic_DNA"/>
</dbReference>
<accession>G3BAM9</accession>
<evidence type="ECO:0000256" key="11">
    <source>
        <dbReference type="ARBA" id="ARBA00039985"/>
    </source>
</evidence>
<evidence type="ECO:0000256" key="4">
    <source>
        <dbReference type="ARBA" id="ARBA00022490"/>
    </source>
</evidence>
<proteinExistence type="inferred from homology"/>
<dbReference type="GO" id="GO:0005634">
    <property type="term" value="C:nucleus"/>
    <property type="evidence" value="ECO:0007669"/>
    <property type="project" value="UniProtKB-SubCell"/>
</dbReference>
<evidence type="ECO:0000256" key="1">
    <source>
        <dbReference type="ARBA" id="ARBA00004123"/>
    </source>
</evidence>
<keyword evidence="7" id="KW-0378">Hydrolase</keyword>
<keyword evidence="9" id="KW-0539">Nucleus</keyword>
<evidence type="ECO:0000313" key="15">
    <source>
        <dbReference type="Proteomes" id="UP000000707"/>
    </source>
</evidence>
<keyword evidence="6" id="KW-0540">Nuclease</keyword>
<dbReference type="InterPro" id="IPR013520">
    <property type="entry name" value="Ribonucl_H"/>
</dbReference>
<gene>
    <name evidence="14" type="ORF">CANTEDRAFT_108587</name>
</gene>
<dbReference type="CDD" id="cd06145">
    <property type="entry name" value="REX1_like"/>
    <property type="match status" value="1"/>
</dbReference>
<dbReference type="FunFam" id="3.30.420.10:FF:000031">
    <property type="entry name" value="RNA exonuclease 1"/>
    <property type="match status" value="1"/>
</dbReference>
<evidence type="ECO:0000256" key="12">
    <source>
        <dbReference type="SAM" id="MobiDB-lite"/>
    </source>
</evidence>
<dbReference type="GeneID" id="18246043"/>
<dbReference type="STRING" id="590646.G3BAM9"/>
<keyword evidence="5" id="KW-0698">rRNA processing</keyword>
<dbReference type="eggNOG" id="KOG2248">
    <property type="taxonomic scope" value="Eukaryota"/>
</dbReference>
<evidence type="ECO:0000256" key="7">
    <source>
        <dbReference type="ARBA" id="ARBA00022801"/>
    </source>
</evidence>
<dbReference type="PANTHER" id="PTHR12801">
    <property type="entry name" value="RNA EXONUCLEASE REXO1 / RECO3 FAMILY MEMBER-RELATED"/>
    <property type="match status" value="1"/>
</dbReference>
<dbReference type="SUPFAM" id="SSF53098">
    <property type="entry name" value="Ribonuclease H-like"/>
    <property type="match status" value="1"/>
</dbReference>
<dbReference type="InterPro" id="IPR012337">
    <property type="entry name" value="RNaseH-like_sf"/>
</dbReference>
<evidence type="ECO:0000256" key="3">
    <source>
        <dbReference type="ARBA" id="ARBA00006357"/>
    </source>
</evidence>
<dbReference type="KEGG" id="cten:18246043"/>
<dbReference type="GO" id="GO:0006364">
    <property type="term" value="P:rRNA processing"/>
    <property type="evidence" value="ECO:0007669"/>
    <property type="project" value="UniProtKB-KW"/>
</dbReference>
<dbReference type="GO" id="GO:0005737">
    <property type="term" value="C:cytoplasm"/>
    <property type="evidence" value="ECO:0007669"/>
    <property type="project" value="UniProtKB-SubCell"/>
</dbReference>
<sequence length="504" mass="56942">MFKLNDNHFSKVNCPNHRAGHTCDILNCLFRHPEPASGATKRSINDEETGFSDNKRQNVSTSDDVLVILPRPVTHIEIPRPERVVNIKRIANTLTTATPQRDAIAKELEIAGQSESHDQYTQKVDLLLNPDKPVPQDPEFVLPKHMISPPATIQVRKQNILELVKAITQMNPTFETPKLKAIDLEFSIASSTSKHTYMHSIKRKIYEIKNPAKLQTRTKELTDDDWYRELAALVISLDTLKKYGYITEPPEPQTPAATQKCRRCGHEFELAKQMTPIHCAYHSGKSAKRDRKRVYGCCGAEVGDNESSPCTSSSHHVFGWETAGEKHHFLPFQYTHDIYKPSPTAYKAIGIDCEMGYTTQGFELLRITAMDFFSGEEVLDVLVKPLGEVVDLNTRWSGIAEIKADALSFADSVRTVGEIMDPNTILIGHGLENDLNAMRLIHHRVVDTAILYPKLQTSPTFRFPLKYLTFKYLGRKIQGGEHDSGEDALAAIDVVKYFIKKDYR</sequence>
<keyword evidence="8" id="KW-0269">Exonuclease</keyword>
<feature type="region of interest" description="Disordered" evidence="12">
    <location>
        <begin position="36"/>
        <end position="57"/>
    </location>
</feature>
<evidence type="ECO:0000313" key="14">
    <source>
        <dbReference type="EMBL" id="EGV61447.1"/>
    </source>
</evidence>
<dbReference type="HOGENOM" id="CLU_022453_5_4_1"/>
<reference evidence="14 15" key="1">
    <citation type="journal article" date="2011" name="Proc. Natl. Acad. Sci. U.S.A.">
        <title>Comparative genomics of xylose-fermenting fungi for enhanced biofuel production.</title>
        <authorList>
            <person name="Wohlbach D.J."/>
            <person name="Kuo A."/>
            <person name="Sato T.K."/>
            <person name="Potts K.M."/>
            <person name="Salamov A.A."/>
            <person name="LaButti K.M."/>
            <person name="Sun H."/>
            <person name="Clum A."/>
            <person name="Pangilinan J.L."/>
            <person name="Lindquist E.A."/>
            <person name="Lucas S."/>
            <person name="Lapidus A."/>
            <person name="Jin M."/>
            <person name="Gunawan C."/>
            <person name="Balan V."/>
            <person name="Dale B.E."/>
            <person name="Jeffries T.W."/>
            <person name="Zinkel R."/>
            <person name="Barry K.W."/>
            <person name="Grigoriev I.V."/>
            <person name="Gasch A.P."/>
        </authorList>
    </citation>
    <scope>NUCLEOTIDE SEQUENCE [LARGE SCALE GENOMIC DNA]</scope>
    <source>
        <strain evidence="15">ATCC 10573 / BCRC 21748 / CBS 615 / JCM 9827 / NBRC 10315 / NRRL Y-1498 / VKM Y-70</strain>
    </source>
</reference>
<evidence type="ECO:0000256" key="2">
    <source>
        <dbReference type="ARBA" id="ARBA00004496"/>
    </source>
</evidence>
<dbReference type="InterPro" id="IPR034922">
    <property type="entry name" value="REX1-like_exo"/>
</dbReference>
<dbReference type="InterPro" id="IPR047021">
    <property type="entry name" value="REXO1/3/4-like"/>
</dbReference>
<comment type="similarity">
    <text evidence="3">Belongs to the REXO1/REXO3 family.</text>
</comment>
<name>G3BAM9_CANTC</name>
<protein>
    <recommendedName>
        <fullName evidence="11">RNA exonuclease 3</fullName>
    </recommendedName>
</protein>
<evidence type="ECO:0000259" key="13">
    <source>
        <dbReference type="SMART" id="SM00479"/>
    </source>
</evidence>
<dbReference type="SMART" id="SM00479">
    <property type="entry name" value="EXOIII"/>
    <property type="match status" value="1"/>
</dbReference>
<dbReference type="PANTHER" id="PTHR12801:SF118">
    <property type="entry name" value="RNA EXONUCLEASE 3"/>
    <property type="match status" value="1"/>
</dbReference>
<dbReference type="Gene3D" id="3.30.420.10">
    <property type="entry name" value="Ribonuclease H-like superfamily/Ribonuclease H"/>
    <property type="match status" value="1"/>
</dbReference>
<comment type="function">
    <text evidence="10">3' to 5' exoribonuclease required for proper 3' end maturation of MRP RNA and of the U5L snRNA.</text>
</comment>
<feature type="domain" description="Exonuclease" evidence="13">
    <location>
        <begin position="347"/>
        <end position="504"/>
    </location>
</feature>
<dbReference type="InterPro" id="IPR036397">
    <property type="entry name" value="RNaseH_sf"/>
</dbReference>
<evidence type="ECO:0000256" key="10">
    <source>
        <dbReference type="ARBA" id="ARBA00037201"/>
    </source>
</evidence>
<evidence type="ECO:0000256" key="9">
    <source>
        <dbReference type="ARBA" id="ARBA00023242"/>
    </source>
</evidence>
<dbReference type="GO" id="GO:0010629">
    <property type="term" value="P:negative regulation of gene expression"/>
    <property type="evidence" value="ECO:0007669"/>
    <property type="project" value="UniProtKB-ARBA"/>
</dbReference>
<comment type="subcellular location">
    <subcellularLocation>
        <location evidence="2">Cytoplasm</location>
    </subcellularLocation>
    <subcellularLocation>
        <location evidence="1">Nucleus</location>
    </subcellularLocation>
</comment>